<dbReference type="RefSeq" id="XP_027613059.1">
    <property type="nucleotide sequence ID" value="XM_027757258.1"/>
</dbReference>
<feature type="compositionally biased region" description="Acidic residues" evidence="1">
    <location>
        <begin position="35"/>
        <end position="54"/>
    </location>
</feature>
<dbReference type="EMBL" id="BFAD01000004">
    <property type="protein sequence ID" value="GBE82146.1"/>
    <property type="molecule type" value="Genomic_DNA"/>
</dbReference>
<sequence length="223" mass="25023">MPRKTTTSGQAKAPRAHAVSRPISRPSVTFQSITPDDDNIDEIQNDDNAGDDGNVADEDMIEMFTMLKEFQRRKSLKSSTRSTAFQSKKTAMFNEARKNAEAIVRDGITYLDECRAKFAELQAQQTSQDGRLRDLSLLWKTNDEAIRALLGAYPPLIEDLSHRRAAHVNDTSAMLEAHSAERQASRRRLLKNATARMEENLENQKIATDANALIKQYTGLLLS</sequence>
<reference evidence="2 3" key="1">
    <citation type="journal article" date="2018" name="Sci. Rep.">
        <title>Genome sequence of the cauliflower mushroom Sparassis crispa (Hanabiratake) and its association with beneficial usage.</title>
        <authorList>
            <person name="Kiyama R."/>
            <person name="Furutani Y."/>
            <person name="Kawaguchi K."/>
            <person name="Nakanishi T."/>
        </authorList>
    </citation>
    <scope>NUCLEOTIDE SEQUENCE [LARGE SCALE GENOMIC DNA]</scope>
</reference>
<proteinExistence type="predicted"/>
<accession>A0A401GIY9</accession>
<dbReference type="Proteomes" id="UP000287166">
    <property type="component" value="Unassembled WGS sequence"/>
</dbReference>
<evidence type="ECO:0000313" key="3">
    <source>
        <dbReference type="Proteomes" id="UP000287166"/>
    </source>
</evidence>
<feature type="compositionally biased region" description="Polar residues" evidence="1">
    <location>
        <begin position="1"/>
        <end position="10"/>
    </location>
</feature>
<organism evidence="2 3">
    <name type="scientific">Sparassis crispa</name>
    <dbReference type="NCBI Taxonomy" id="139825"/>
    <lineage>
        <taxon>Eukaryota</taxon>
        <taxon>Fungi</taxon>
        <taxon>Dikarya</taxon>
        <taxon>Basidiomycota</taxon>
        <taxon>Agaricomycotina</taxon>
        <taxon>Agaricomycetes</taxon>
        <taxon>Polyporales</taxon>
        <taxon>Sparassidaceae</taxon>
        <taxon>Sparassis</taxon>
    </lineage>
</organism>
<dbReference type="GeneID" id="38779063"/>
<protein>
    <submittedName>
        <fullName evidence="2">Uncharacterized protein</fullName>
    </submittedName>
</protein>
<dbReference type="AlphaFoldDB" id="A0A401GIY9"/>
<evidence type="ECO:0000256" key="1">
    <source>
        <dbReference type="SAM" id="MobiDB-lite"/>
    </source>
</evidence>
<dbReference type="OrthoDB" id="3264586at2759"/>
<evidence type="ECO:0000313" key="2">
    <source>
        <dbReference type="EMBL" id="GBE82146.1"/>
    </source>
</evidence>
<comment type="caution">
    <text evidence="2">The sequence shown here is derived from an EMBL/GenBank/DDBJ whole genome shotgun (WGS) entry which is preliminary data.</text>
</comment>
<keyword evidence="3" id="KW-1185">Reference proteome</keyword>
<gene>
    <name evidence="2" type="ORF">SCP_0405260</name>
</gene>
<feature type="region of interest" description="Disordered" evidence="1">
    <location>
        <begin position="1"/>
        <end position="54"/>
    </location>
</feature>
<dbReference type="InParanoid" id="A0A401GIY9"/>
<name>A0A401GIY9_9APHY</name>